<reference evidence="1 2" key="1">
    <citation type="submission" date="2016-07" db="EMBL/GenBank/DDBJ databases">
        <title>Pervasive Adenine N6-methylation of Active Genes in Fungi.</title>
        <authorList>
            <consortium name="DOE Joint Genome Institute"/>
            <person name="Mondo S.J."/>
            <person name="Dannebaum R.O."/>
            <person name="Kuo R.C."/>
            <person name="Labutti K."/>
            <person name="Haridas S."/>
            <person name="Kuo A."/>
            <person name="Salamov A."/>
            <person name="Ahrendt S.R."/>
            <person name="Lipzen A."/>
            <person name="Sullivan W."/>
            <person name="Andreopoulos W.B."/>
            <person name="Clum A."/>
            <person name="Lindquist E."/>
            <person name="Daum C."/>
            <person name="Ramamoorthy G.K."/>
            <person name="Gryganskyi A."/>
            <person name="Culley D."/>
            <person name="Magnuson J.K."/>
            <person name="James T.Y."/>
            <person name="O'Malley M.A."/>
            <person name="Stajich J.E."/>
            <person name="Spatafora J.W."/>
            <person name="Visel A."/>
            <person name="Grigoriev I.V."/>
        </authorList>
    </citation>
    <scope>NUCLEOTIDE SEQUENCE [LARGE SCALE GENOMIC DNA]</scope>
    <source>
        <strain evidence="1 2">CBS 115471</strain>
    </source>
</reference>
<dbReference type="EMBL" id="MCFA01000074">
    <property type="protein sequence ID" value="ORY10359.1"/>
    <property type="molecule type" value="Genomic_DNA"/>
</dbReference>
<name>A0A1Y1ZJJ0_9PLEO</name>
<dbReference type="Proteomes" id="UP000193144">
    <property type="component" value="Unassembled WGS sequence"/>
</dbReference>
<organism evidence="1 2">
    <name type="scientific">Clohesyomyces aquaticus</name>
    <dbReference type="NCBI Taxonomy" id="1231657"/>
    <lineage>
        <taxon>Eukaryota</taxon>
        <taxon>Fungi</taxon>
        <taxon>Dikarya</taxon>
        <taxon>Ascomycota</taxon>
        <taxon>Pezizomycotina</taxon>
        <taxon>Dothideomycetes</taxon>
        <taxon>Pleosporomycetidae</taxon>
        <taxon>Pleosporales</taxon>
        <taxon>Lindgomycetaceae</taxon>
        <taxon>Clohesyomyces</taxon>
    </lineage>
</organism>
<proteinExistence type="predicted"/>
<sequence>MANLDAHLTKRSCGETANLVCYGTAGNPLWTMPPEFDCGEWSLPIPDAGTVLVLAKHIKPRTNSSVTYTDIARTINGGADPTSAEKAASLLGACGSGGGMQGVTVNAKDPAYNTPGYIASKAKPQDIIIKLVRAASS</sequence>
<comment type="caution">
    <text evidence="1">The sequence shown here is derived from an EMBL/GenBank/DDBJ whole genome shotgun (WGS) entry which is preliminary data.</text>
</comment>
<gene>
    <name evidence="1" type="ORF">BCR34DRAFT_655133</name>
</gene>
<keyword evidence="2" id="KW-1185">Reference proteome</keyword>
<accession>A0A1Y1ZJJ0</accession>
<dbReference type="OrthoDB" id="3689965at2759"/>
<evidence type="ECO:0000313" key="2">
    <source>
        <dbReference type="Proteomes" id="UP000193144"/>
    </source>
</evidence>
<evidence type="ECO:0000313" key="1">
    <source>
        <dbReference type="EMBL" id="ORY10359.1"/>
    </source>
</evidence>
<dbReference type="AlphaFoldDB" id="A0A1Y1ZJJ0"/>
<protein>
    <submittedName>
        <fullName evidence="1">Uncharacterized protein</fullName>
    </submittedName>
</protein>